<reference evidence="2" key="1">
    <citation type="journal article" date="2023" name="Commun. Biol.">
        <title>Genome analysis of Parmales, the sister group of diatoms, reveals the evolutionary specialization of diatoms from phago-mixotrophs to photoautotrophs.</title>
        <authorList>
            <person name="Ban H."/>
            <person name="Sato S."/>
            <person name="Yoshikawa S."/>
            <person name="Yamada K."/>
            <person name="Nakamura Y."/>
            <person name="Ichinomiya M."/>
            <person name="Sato N."/>
            <person name="Blanc-Mathieu R."/>
            <person name="Endo H."/>
            <person name="Kuwata A."/>
            <person name="Ogata H."/>
        </authorList>
    </citation>
    <scope>NUCLEOTIDE SEQUENCE [LARGE SCALE GENOMIC DNA]</scope>
    <source>
        <strain evidence="2">NIES 3700</strain>
    </source>
</reference>
<organism evidence="1 2">
    <name type="scientific">Triparma laevis f. longispina</name>
    <dbReference type="NCBI Taxonomy" id="1714387"/>
    <lineage>
        <taxon>Eukaryota</taxon>
        <taxon>Sar</taxon>
        <taxon>Stramenopiles</taxon>
        <taxon>Ochrophyta</taxon>
        <taxon>Bolidophyceae</taxon>
        <taxon>Parmales</taxon>
        <taxon>Triparmaceae</taxon>
        <taxon>Triparma</taxon>
    </lineage>
</organism>
<dbReference type="InterPro" id="IPR013320">
    <property type="entry name" value="ConA-like_dom_sf"/>
</dbReference>
<dbReference type="EMBL" id="BRXW01000192">
    <property type="protein sequence ID" value="GMI13460.1"/>
    <property type="molecule type" value="Genomic_DNA"/>
</dbReference>
<gene>
    <name evidence="1" type="ORF">TrLO_g4196</name>
</gene>
<protein>
    <submittedName>
        <fullName evidence="1">Uncharacterized protein</fullName>
    </submittedName>
</protein>
<keyword evidence="2" id="KW-1185">Reference proteome</keyword>
<dbReference type="Proteomes" id="UP001165122">
    <property type="component" value="Unassembled WGS sequence"/>
</dbReference>
<sequence length="148" mass="15964">MPETTAGYASRTTNAVSMNSALNKGTCKSNPTLLHDWDFRGCTTNVPVPDRVCAAVPRRCAGISKATPMNGPTCSDGDGYYDDGISRDGIFLDGVDDYVDIDNFKFGGPMSVEVYVKYDTNSLNDNSSVFFLAMECSATMSSCRTQCC</sequence>
<accession>A0A9W7KW46</accession>
<name>A0A9W7KW46_9STRA</name>
<dbReference type="SUPFAM" id="SSF49899">
    <property type="entry name" value="Concanavalin A-like lectins/glucanases"/>
    <property type="match status" value="1"/>
</dbReference>
<evidence type="ECO:0000313" key="1">
    <source>
        <dbReference type="EMBL" id="GMI13460.1"/>
    </source>
</evidence>
<comment type="caution">
    <text evidence="1">The sequence shown here is derived from an EMBL/GenBank/DDBJ whole genome shotgun (WGS) entry which is preliminary data.</text>
</comment>
<dbReference type="AlphaFoldDB" id="A0A9W7KW46"/>
<evidence type="ECO:0000313" key="2">
    <source>
        <dbReference type="Proteomes" id="UP001165122"/>
    </source>
</evidence>
<proteinExistence type="predicted"/>